<protein>
    <submittedName>
        <fullName evidence="1">Uncharacterized protein</fullName>
    </submittedName>
</protein>
<organism evidence="1 2">
    <name type="scientific">Candidatus Uhrbacteria bacterium GW2011_GWF2_44_350</name>
    <dbReference type="NCBI Taxonomy" id="1619000"/>
    <lineage>
        <taxon>Bacteria</taxon>
        <taxon>Candidatus Uhriibacteriota</taxon>
    </lineage>
</organism>
<dbReference type="EMBL" id="LCJB01000021">
    <property type="protein sequence ID" value="KKT70830.1"/>
    <property type="molecule type" value="Genomic_DNA"/>
</dbReference>
<gene>
    <name evidence="1" type="ORF">UW63_C0021G0005</name>
</gene>
<name>A0A0G1JHM5_9BACT</name>
<proteinExistence type="predicted"/>
<sequence length="356" mass="37896">MEGEHLGPQLAGHGRQDGQVARVVTDYHHLRLPVPKDDPGDARVIGHDDHALHVRAEAEPLGPDPAVLKVGEDTGVHSEGPVEPLHPLLDEVVDRFDRLALGETIPGLAREGQEVGWAVLQLGEEPAEFGALGLEGRLAELQRLGHVLEVRGTDREEFADDRGAPGGIGRVAGLVVGEGVSLPYQLDEAPVEPLQPATAELAPLVPVVVGVHVPEDGLNAGEFEQAEAPGHHLGGRAGQAVVALGDIDVEHMPLHVGVGVLEDDVERLQGLGVGRVDAELVLAHERQRDNLVHRRALEHHYRLGDGGGSGGGIGHRGLTCRACARLAGLSKVRTRNCVPDRTRSLFAGRFRLETTE</sequence>
<accession>A0A0G1JHM5</accession>
<evidence type="ECO:0000313" key="2">
    <source>
        <dbReference type="Proteomes" id="UP000034154"/>
    </source>
</evidence>
<dbReference type="Proteomes" id="UP000034154">
    <property type="component" value="Unassembled WGS sequence"/>
</dbReference>
<comment type="caution">
    <text evidence="1">The sequence shown here is derived from an EMBL/GenBank/DDBJ whole genome shotgun (WGS) entry which is preliminary data.</text>
</comment>
<evidence type="ECO:0000313" key="1">
    <source>
        <dbReference type="EMBL" id="KKT70830.1"/>
    </source>
</evidence>
<dbReference type="AlphaFoldDB" id="A0A0G1JHM5"/>
<reference evidence="1 2" key="1">
    <citation type="journal article" date="2015" name="Nature">
        <title>rRNA introns, odd ribosomes, and small enigmatic genomes across a large radiation of phyla.</title>
        <authorList>
            <person name="Brown C.T."/>
            <person name="Hug L.A."/>
            <person name="Thomas B.C."/>
            <person name="Sharon I."/>
            <person name="Castelle C.J."/>
            <person name="Singh A."/>
            <person name="Wilkins M.J."/>
            <person name="Williams K.H."/>
            <person name="Banfield J.F."/>
        </authorList>
    </citation>
    <scope>NUCLEOTIDE SEQUENCE [LARGE SCALE GENOMIC DNA]</scope>
</reference>